<dbReference type="EMBL" id="CAJVCH010069565">
    <property type="protein sequence ID" value="CAG7720324.1"/>
    <property type="molecule type" value="Genomic_DNA"/>
</dbReference>
<keyword evidence="5" id="KW-1185">Reference proteome</keyword>
<dbReference type="InterPro" id="IPR000618">
    <property type="entry name" value="Insect_cuticle"/>
</dbReference>
<dbReference type="GO" id="GO:0031012">
    <property type="term" value="C:extracellular matrix"/>
    <property type="evidence" value="ECO:0007669"/>
    <property type="project" value="TreeGrafter"/>
</dbReference>
<evidence type="ECO:0000256" key="3">
    <source>
        <dbReference type="SAM" id="SignalP"/>
    </source>
</evidence>
<protein>
    <recommendedName>
        <fullName evidence="6">Cuticle protein</fullName>
    </recommendedName>
</protein>
<dbReference type="GO" id="GO:0005615">
    <property type="term" value="C:extracellular space"/>
    <property type="evidence" value="ECO:0007669"/>
    <property type="project" value="TreeGrafter"/>
</dbReference>
<accession>A0A8J2K594</accession>
<evidence type="ECO:0000313" key="5">
    <source>
        <dbReference type="Proteomes" id="UP000708208"/>
    </source>
</evidence>
<evidence type="ECO:0000313" key="4">
    <source>
        <dbReference type="EMBL" id="CAG7720324.1"/>
    </source>
</evidence>
<dbReference type="GO" id="GO:0042302">
    <property type="term" value="F:structural constituent of cuticle"/>
    <property type="evidence" value="ECO:0007669"/>
    <property type="project" value="UniProtKB-UniRule"/>
</dbReference>
<keyword evidence="3" id="KW-0732">Signal</keyword>
<dbReference type="PANTHER" id="PTHR12236">
    <property type="entry name" value="STRUCTURAL CONTITUENT OF CUTICLE"/>
    <property type="match status" value="1"/>
</dbReference>
<gene>
    <name evidence="4" type="ORF">AFUS01_LOCUS9606</name>
</gene>
<dbReference type="OrthoDB" id="6510765at2759"/>
<evidence type="ECO:0000256" key="2">
    <source>
        <dbReference type="PROSITE-ProRule" id="PRU00497"/>
    </source>
</evidence>
<evidence type="ECO:0000256" key="1">
    <source>
        <dbReference type="ARBA" id="ARBA00022460"/>
    </source>
</evidence>
<dbReference type="PROSITE" id="PS51155">
    <property type="entry name" value="CHIT_BIND_RR_2"/>
    <property type="match status" value="1"/>
</dbReference>
<dbReference type="PANTHER" id="PTHR12236:SF95">
    <property type="entry name" value="CUTICULAR PROTEIN 76BD, ISOFORM C-RELATED"/>
    <property type="match status" value="1"/>
</dbReference>
<name>A0A8J2K594_9HEXA</name>
<dbReference type="PROSITE" id="PS00233">
    <property type="entry name" value="CHIT_BIND_RR_1"/>
    <property type="match status" value="1"/>
</dbReference>
<keyword evidence="1 2" id="KW-0193">Cuticle</keyword>
<evidence type="ECO:0008006" key="6">
    <source>
        <dbReference type="Google" id="ProtNLM"/>
    </source>
</evidence>
<organism evidence="4 5">
    <name type="scientific">Allacma fusca</name>
    <dbReference type="NCBI Taxonomy" id="39272"/>
    <lineage>
        <taxon>Eukaryota</taxon>
        <taxon>Metazoa</taxon>
        <taxon>Ecdysozoa</taxon>
        <taxon>Arthropoda</taxon>
        <taxon>Hexapoda</taxon>
        <taxon>Collembola</taxon>
        <taxon>Symphypleona</taxon>
        <taxon>Sminthuridae</taxon>
        <taxon>Allacma</taxon>
    </lineage>
</organism>
<proteinExistence type="predicted"/>
<reference evidence="4" key="1">
    <citation type="submission" date="2021-06" db="EMBL/GenBank/DDBJ databases">
        <authorList>
            <person name="Hodson N. C."/>
            <person name="Mongue J. A."/>
            <person name="Jaron S. K."/>
        </authorList>
    </citation>
    <scope>NUCLEOTIDE SEQUENCE</scope>
</reference>
<dbReference type="AlphaFoldDB" id="A0A8J2K594"/>
<dbReference type="Pfam" id="PF00379">
    <property type="entry name" value="Chitin_bind_4"/>
    <property type="match status" value="1"/>
</dbReference>
<dbReference type="InterPro" id="IPR051217">
    <property type="entry name" value="Insect_Cuticle_Struc_Prot"/>
</dbReference>
<dbReference type="Proteomes" id="UP000708208">
    <property type="component" value="Unassembled WGS sequence"/>
</dbReference>
<sequence length="138" mass="14862">MSTKHFITIVCTLLGATVVSAQFPVSLNNANVGNIPLGFGRPPPGAVGPGLDYFAHPRYNYQYHVADPISGDFKHHQEERDGPNVRGEYGLVEPNGSIRHVRYVADALGFRANVHRSPGPHVPGPLPVRGPVPALIRG</sequence>
<feature type="chain" id="PRO_5035169522" description="Cuticle protein" evidence="3">
    <location>
        <begin position="22"/>
        <end position="138"/>
    </location>
</feature>
<feature type="signal peptide" evidence="3">
    <location>
        <begin position="1"/>
        <end position="21"/>
    </location>
</feature>
<dbReference type="InterPro" id="IPR031311">
    <property type="entry name" value="CHIT_BIND_RR_consensus"/>
</dbReference>
<comment type="caution">
    <text evidence="4">The sequence shown here is derived from an EMBL/GenBank/DDBJ whole genome shotgun (WGS) entry which is preliminary data.</text>
</comment>